<organism evidence="2 3">
    <name type="scientific">Mucuna pruriens</name>
    <name type="common">Velvet bean</name>
    <name type="synonym">Dolichos pruriens</name>
    <dbReference type="NCBI Taxonomy" id="157652"/>
    <lineage>
        <taxon>Eukaryota</taxon>
        <taxon>Viridiplantae</taxon>
        <taxon>Streptophyta</taxon>
        <taxon>Embryophyta</taxon>
        <taxon>Tracheophyta</taxon>
        <taxon>Spermatophyta</taxon>
        <taxon>Magnoliopsida</taxon>
        <taxon>eudicotyledons</taxon>
        <taxon>Gunneridae</taxon>
        <taxon>Pentapetalae</taxon>
        <taxon>rosids</taxon>
        <taxon>fabids</taxon>
        <taxon>Fabales</taxon>
        <taxon>Fabaceae</taxon>
        <taxon>Papilionoideae</taxon>
        <taxon>50 kb inversion clade</taxon>
        <taxon>NPAAA clade</taxon>
        <taxon>indigoferoid/millettioid clade</taxon>
        <taxon>Phaseoleae</taxon>
        <taxon>Mucuna</taxon>
    </lineage>
</organism>
<dbReference type="AlphaFoldDB" id="A0A371G4C6"/>
<dbReference type="Proteomes" id="UP000257109">
    <property type="component" value="Unassembled WGS sequence"/>
</dbReference>
<evidence type="ECO:0000259" key="1">
    <source>
        <dbReference type="Pfam" id="PF03732"/>
    </source>
</evidence>
<dbReference type="EMBL" id="QJKJ01006806">
    <property type="protein sequence ID" value="RDX85388.1"/>
    <property type="molecule type" value="Genomic_DNA"/>
</dbReference>
<accession>A0A371G4C6</accession>
<dbReference type="OrthoDB" id="1432691at2759"/>
<protein>
    <recommendedName>
        <fullName evidence="1">Retrotransposon gag domain-containing protein</fullName>
    </recommendedName>
</protein>
<name>A0A371G4C6_MUCPR</name>
<reference evidence="2" key="1">
    <citation type="submission" date="2018-05" db="EMBL/GenBank/DDBJ databases">
        <title>Draft genome of Mucuna pruriens seed.</title>
        <authorList>
            <person name="Nnadi N.E."/>
            <person name="Vos R."/>
            <person name="Hasami M.H."/>
            <person name="Devisetty U.K."/>
            <person name="Aguiy J.C."/>
        </authorList>
    </citation>
    <scope>NUCLEOTIDE SEQUENCE [LARGE SCALE GENOMIC DNA]</scope>
    <source>
        <strain evidence="2">JCA_2017</strain>
    </source>
</reference>
<comment type="caution">
    <text evidence="2">The sequence shown here is derived from an EMBL/GenBank/DDBJ whole genome shotgun (WGS) entry which is preliminary data.</text>
</comment>
<sequence length="60" mass="7148">MVAYIYNDKILIHCFQDSLTGADLSWYVSLERGCVKTWRDLAKAFLKQNKYNEEWYQIAP</sequence>
<evidence type="ECO:0000313" key="2">
    <source>
        <dbReference type="EMBL" id="RDX85388.1"/>
    </source>
</evidence>
<gene>
    <name evidence="2" type="ORF">CR513_33422</name>
</gene>
<feature type="domain" description="Retrotransposon gag" evidence="1">
    <location>
        <begin position="17"/>
        <end position="55"/>
    </location>
</feature>
<dbReference type="InterPro" id="IPR005162">
    <property type="entry name" value="Retrotrans_gag_dom"/>
</dbReference>
<proteinExistence type="predicted"/>
<keyword evidence="3" id="KW-1185">Reference proteome</keyword>
<dbReference type="Pfam" id="PF03732">
    <property type="entry name" value="Retrotrans_gag"/>
    <property type="match status" value="1"/>
</dbReference>
<feature type="non-terminal residue" evidence="2">
    <location>
        <position position="1"/>
    </location>
</feature>
<evidence type="ECO:0000313" key="3">
    <source>
        <dbReference type="Proteomes" id="UP000257109"/>
    </source>
</evidence>